<name>A0A4Y9ZRF1_9AGAM</name>
<feature type="region of interest" description="Disordered" evidence="1">
    <location>
        <begin position="30"/>
        <end position="49"/>
    </location>
</feature>
<protein>
    <submittedName>
        <fullName evidence="2">Uncharacterized protein</fullName>
    </submittedName>
</protein>
<feature type="region of interest" description="Disordered" evidence="1">
    <location>
        <begin position="69"/>
        <end position="105"/>
    </location>
</feature>
<organism evidence="2 3">
    <name type="scientific">Hericium alpestre</name>
    <dbReference type="NCBI Taxonomy" id="135208"/>
    <lineage>
        <taxon>Eukaryota</taxon>
        <taxon>Fungi</taxon>
        <taxon>Dikarya</taxon>
        <taxon>Basidiomycota</taxon>
        <taxon>Agaricomycotina</taxon>
        <taxon>Agaricomycetes</taxon>
        <taxon>Russulales</taxon>
        <taxon>Hericiaceae</taxon>
        <taxon>Hericium</taxon>
    </lineage>
</organism>
<dbReference type="EMBL" id="SFCI01001335">
    <property type="protein sequence ID" value="TFY76059.1"/>
    <property type="molecule type" value="Genomic_DNA"/>
</dbReference>
<dbReference type="Proteomes" id="UP000298061">
    <property type="component" value="Unassembled WGS sequence"/>
</dbReference>
<proteinExistence type="predicted"/>
<evidence type="ECO:0000313" key="3">
    <source>
        <dbReference type="Proteomes" id="UP000298061"/>
    </source>
</evidence>
<comment type="caution">
    <text evidence="2">The sequence shown here is derived from an EMBL/GenBank/DDBJ whole genome shotgun (WGS) entry which is preliminary data.</text>
</comment>
<sequence>MTHKLANDIMNIVELQKQLEECRAEKQRFSKLSKERKKKVAHELGTSPKAHERNLAANMLQVEGQLRKAQAGSRRLQHTVDASDDEGEVRSEKPSEDDSEDGQQSVDAELDGALLILLTLLDLLAFSLHTSIDMSVLTPLTRSPTRSPTPFSLEEGFDDEKTISLTSAIDSMNVDSPPEDGPMMLSAAGTKVRQNLLPDVVRRFNQSFRLWSSQSNGEITTAMAEAATTLHKSVVFVSKALDISLSDAEWPIQHSELQFYGTDVNHIQAWMACQAFSVELPTFWDHNDQTQKVLTRTVASTALSQQGAHIGIVEAGRETALHVFLNQANKRKCLSCSKGPRGKSASKKALSQRGSGPGYLDCNCPEDDALLLLWLYKISAAHDVPKVETAPELHSGVHKLDFHPLNLPYVAAGIRETSGLGIDDLLRPRANRLACTLSWSAHEFAREMDSNSANELHTIIKALDTLLDNHFA</sequence>
<evidence type="ECO:0000313" key="2">
    <source>
        <dbReference type="EMBL" id="TFY76059.1"/>
    </source>
</evidence>
<evidence type="ECO:0000256" key="1">
    <source>
        <dbReference type="SAM" id="MobiDB-lite"/>
    </source>
</evidence>
<dbReference type="AlphaFoldDB" id="A0A4Y9ZRF1"/>
<accession>A0A4Y9ZRF1</accession>
<feature type="compositionally biased region" description="Basic residues" evidence="1">
    <location>
        <begin position="30"/>
        <end position="40"/>
    </location>
</feature>
<reference evidence="2 3" key="1">
    <citation type="submission" date="2019-02" db="EMBL/GenBank/DDBJ databases">
        <title>Genome sequencing of the rare red list fungi Hericium alpestre (H. flagellum).</title>
        <authorList>
            <person name="Buettner E."/>
            <person name="Kellner H."/>
        </authorList>
    </citation>
    <scope>NUCLEOTIDE SEQUENCE [LARGE SCALE GENOMIC DNA]</scope>
    <source>
        <strain evidence="2 3">DSM 108284</strain>
    </source>
</reference>
<gene>
    <name evidence="2" type="ORF">EWM64_g7953</name>
</gene>
<dbReference type="OrthoDB" id="3059115at2759"/>
<feature type="region of interest" description="Disordered" evidence="1">
    <location>
        <begin position="337"/>
        <end position="356"/>
    </location>
</feature>
<keyword evidence="3" id="KW-1185">Reference proteome</keyword>